<dbReference type="Pfam" id="PF04989">
    <property type="entry name" value="RMNT_CmcI"/>
    <property type="match status" value="1"/>
</dbReference>
<dbReference type="SUPFAM" id="SSF53335">
    <property type="entry name" value="S-adenosyl-L-methionine-dependent methyltransferases"/>
    <property type="match status" value="1"/>
</dbReference>
<gene>
    <name evidence="1" type="ORF">F6J89_07130</name>
</gene>
<protein>
    <submittedName>
        <fullName evidence="1">Cephalosporin hydroxylase</fullName>
    </submittedName>
</protein>
<dbReference type="GO" id="GO:0008610">
    <property type="term" value="P:lipid biosynthetic process"/>
    <property type="evidence" value="ECO:0007669"/>
    <property type="project" value="InterPro"/>
</dbReference>
<dbReference type="EMBL" id="JAAHFQ010000097">
    <property type="protein sequence ID" value="NER27401.1"/>
    <property type="molecule type" value="Genomic_DNA"/>
</dbReference>
<reference evidence="1" key="1">
    <citation type="submission" date="2019-11" db="EMBL/GenBank/DDBJ databases">
        <title>Genomic insights into an expanded diversity of filamentous marine cyanobacteria reveals the extraordinary biosynthetic potential of Moorea and Okeania.</title>
        <authorList>
            <person name="Ferreira Leao T."/>
            <person name="Wang M."/>
            <person name="Moss N."/>
            <person name="Da Silva R."/>
            <person name="Sanders J."/>
            <person name="Nurk S."/>
            <person name="Gurevich A."/>
            <person name="Humphrey G."/>
            <person name="Reher R."/>
            <person name="Zhu Q."/>
            <person name="Belda-Ferre P."/>
            <person name="Glukhov E."/>
            <person name="Rex R."/>
            <person name="Dorrestein P.C."/>
            <person name="Knight R."/>
            <person name="Pevzner P."/>
            <person name="Gerwick W.H."/>
            <person name="Gerwick L."/>
        </authorList>
    </citation>
    <scope>NUCLEOTIDE SEQUENCE</scope>
    <source>
        <strain evidence="1">SIO1C4</strain>
    </source>
</reference>
<dbReference type="AlphaFoldDB" id="A0A6B3NCN9"/>
<accession>A0A6B3NCN9</accession>
<sequence>MGYQKAVQQARHRQELFKADRFVKISDRIDQGDIPTRIWEKLLGNYLLQSWKGMILSKGVTEIGLYPMLLYELQPKTIIEIGAFNGGSAVWFADHLELFGIEGSVYSIDIDLSLLDEKAKTDSRVNFLEGDGNKLGTVLPPELLSTLPHPWLVIEDAAPVEIVGLLEFFHKNGLENGDYLIIEDTSQSIWDCWSGNWEDQEELAEGREKMDKLRHWLIKHEDEYLVDTYYLDMYGYNGSKNWNSILKKV</sequence>
<dbReference type="InterPro" id="IPR007072">
    <property type="entry name" value="RNMT_CmcI"/>
</dbReference>
<dbReference type="InterPro" id="IPR029063">
    <property type="entry name" value="SAM-dependent_MTases_sf"/>
</dbReference>
<dbReference type="GO" id="GO:0008168">
    <property type="term" value="F:methyltransferase activity"/>
    <property type="evidence" value="ECO:0007669"/>
    <property type="project" value="InterPro"/>
</dbReference>
<name>A0A6B3NCN9_9CYAN</name>
<organism evidence="1">
    <name type="scientific">Symploca sp. SIO1C4</name>
    <dbReference type="NCBI Taxonomy" id="2607765"/>
    <lineage>
        <taxon>Bacteria</taxon>
        <taxon>Bacillati</taxon>
        <taxon>Cyanobacteriota</taxon>
        <taxon>Cyanophyceae</taxon>
        <taxon>Coleofasciculales</taxon>
        <taxon>Coleofasciculaceae</taxon>
        <taxon>Symploca</taxon>
    </lineage>
</organism>
<evidence type="ECO:0000313" key="1">
    <source>
        <dbReference type="EMBL" id="NER27401.1"/>
    </source>
</evidence>
<proteinExistence type="predicted"/>
<comment type="caution">
    <text evidence="1">The sequence shown here is derived from an EMBL/GenBank/DDBJ whole genome shotgun (WGS) entry which is preliminary data.</text>
</comment>
<dbReference type="Gene3D" id="3.40.50.150">
    <property type="entry name" value="Vaccinia Virus protein VP39"/>
    <property type="match status" value="1"/>
</dbReference>